<organism evidence="4 5">
    <name type="scientific">Batrachochytrium dendrobatidis (strain JEL423)</name>
    <dbReference type="NCBI Taxonomy" id="403673"/>
    <lineage>
        <taxon>Eukaryota</taxon>
        <taxon>Fungi</taxon>
        <taxon>Fungi incertae sedis</taxon>
        <taxon>Chytridiomycota</taxon>
        <taxon>Chytridiomycota incertae sedis</taxon>
        <taxon>Chytridiomycetes</taxon>
        <taxon>Rhizophydiales</taxon>
        <taxon>Rhizophydiales incertae sedis</taxon>
        <taxon>Batrachochytrium</taxon>
    </lineage>
</organism>
<evidence type="ECO:0000313" key="4">
    <source>
        <dbReference type="EMBL" id="OAJ39005.1"/>
    </source>
</evidence>
<keyword evidence="2" id="KW-1133">Transmembrane helix</keyword>
<evidence type="ECO:0000259" key="3">
    <source>
        <dbReference type="PROSITE" id="PS50086"/>
    </source>
</evidence>
<dbReference type="AlphaFoldDB" id="A0A177WGZ7"/>
<dbReference type="SUPFAM" id="SSF47923">
    <property type="entry name" value="Ypt/Rab-GAP domain of gyp1p"/>
    <property type="match status" value="2"/>
</dbReference>
<dbReference type="Proteomes" id="UP000077115">
    <property type="component" value="Unassembled WGS sequence"/>
</dbReference>
<name>A0A177WGZ7_BATDL</name>
<dbReference type="Gene3D" id="1.10.8.1310">
    <property type="match status" value="1"/>
</dbReference>
<dbReference type="InterPro" id="IPR035969">
    <property type="entry name" value="Rab-GAP_TBC_sf"/>
</dbReference>
<dbReference type="GO" id="GO:0006888">
    <property type="term" value="P:endoplasmic reticulum to Golgi vesicle-mediated transport"/>
    <property type="evidence" value="ECO:0007669"/>
    <property type="project" value="TreeGrafter"/>
</dbReference>
<keyword evidence="1" id="KW-0343">GTPase activation</keyword>
<keyword evidence="2" id="KW-0472">Membrane</keyword>
<evidence type="ECO:0000256" key="1">
    <source>
        <dbReference type="ARBA" id="ARBA00022468"/>
    </source>
</evidence>
<evidence type="ECO:0000313" key="5">
    <source>
        <dbReference type="Proteomes" id="UP000077115"/>
    </source>
</evidence>
<feature type="transmembrane region" description="Helical" evidence="2">
    <location>
        <begin position="300"/>
        <end position="319"/>
    </location>
</feature>
<dbReference type="PANTHER" id="PTHR20913">
    <property type="entry name" value="TBC1 DOMAIN FAMILY MEMBER 20/GTPASE"/>
    <property type="match status" value="1"/>
</dbReference>
<gene>
    <name evidence="4" type="ORF">BDEG_22889</name>
</gene>
<accession>A0A177WGZ7</accession>
<proteinExistence type="predicted"/>
<dbReference type="OrthoDB" id="206700at2759"/>
<dbReference type="InterPro" id="IPR000195">
    <property type="entry name" value="Rab-GAP-TBC_dom"/>
</dbReference>
<dbReference type="GO" id="GO:0005789">
    <property type="term" value="C:endoplasmic reticulum membrane"/>
    <property type="evidence" value="ECO:0007669"/>
    <property type="project" value="TreeGrafter"/>
</dbReference>
<reference evidence="4 5" key="1">
    <citation type="submission" date="2006-10" db="EMBL/GenBank/DDBJ databases">
        <title>The Genome Sequence of Batrachochytrium dendrobatidis JEL423.</title>
        <authorList>
            <consortium name="The Broad Institute Genome Sequencing Platform"/>
            <person name="Birren B."/>
            <person name="Lander E."/>
            <person name="Galagan J."/>
            <person name="Cuomo C."/>
            <person name="Devon K."/>
            <person name="Jaffe D."/>
            <person name="Butler J."/>
            <person name="Alvarez P."/>
            <person name="Gnerre S."/>
            <person name="Grabherr M."/>
            <person name="Kleber M."/>
            <person name="Mauceli E."/>
            <person name="Brockman W."/>
            <person name="Young S."/>
            <person name="LaButti K."/>
            <person name="Sykes S."/>
            <person name="DeCaprio D."/>
            <person name="Crawford M."/>
            <person name="Koehrsen M."/>
            <person name="Engels R."/>
            <person name="Montgomery P."/>
            <person name="Pearson M."/>
            <person name="Howarth C."/>
            <person name="Larson L."/>
            <person name="White J."/>
            <person name="O'Leary S."/>
            <person name="Kodira C."/>
            <person name="Zeng Q."/>
            <person name="Yandava C."/>
            <person name="Alvarado L."/>
            <person name="Longcore J."/>
            <person name="James T."/>
        </authorList>
    </citation>
    <scope>NUCLEOTIDE SEQUENCE [LARGE SCALE GENOMIC DNA]</scope>
    <source>
        <strain evidence="4 5">JEL423</strain>
    </source>
</reference>
<dbReference type="VEuPathDB" id="FungiDB:BDEG_22889"/>
<dbReference type="GO" id="GO:0005096">
    <property type="term" value="F:GTPase activator activity"/>
    <property type="evidence" value="ECO:0007669"/>
    <property type="project" value="UniProtKB-KW"/>
</dbReference>
<dbReference type="InterPro" id="IPR045913">
    <property type="entry name" value="TBC20/Gyp8-like"/>
</dbReference>
<dbReference type="PROSITE" id="PS50086">
    <property type="entry name" value="TBC_RABGAP"/>
    <property type="match status" value="1"/>
</dbReference>
<dbReference type="eggNOG" id="KOG2595">
    <property type="taxonomic scope" value="Eukaryota"/>
</dbReference>
<feature type="domain" description="Rab-GAP TBC" evidence="3">
    <location>
        <begin position="38"/>
        <end position="305"/>
    </location>
</feature>
<dbReference type="STRING" id="403673.A0A177WGZ7"/>
<feature type="transmembrane region" description="Helical" evidence="2">
    <location>
        <begin position="468"/>
        <end position="487"/>
    </location>
</feature>
<dbReference type="PANTHER" id="PTHR20913:SF7">
    <property type="entry name" value="RE60063P"/>
    <property type="match status" value="1"/>
</dbReference>
<protein>
    <recommendedName>
        <fullName evidence="3">Rab-GAP TBC domain-containing protein</fullName>
    </recommendedName>
</protein>
<reference evidence="4 5" key="2">
    <citation type="submission" date="2016-05" db="EMBL/GenBank/DDBJ databases">
        <title>Lineage-specific infection strategies underlie the spectrum of fungal disease in amphibians.</title>
        <authorList>
            <person name="Cuomo C.A."/>
            <person name="Farrer R.A."/>
            <person name="James T."/>
            <person name="Longcore J."/>
            <person name="Birren B."/>
        </authorList>
    </citation>
    <scope>NUCLEOTIDE SEQUENCE [LARGE SCALE GENOMIC DNA]</scope>
    <source>
        <strain evidence="4 5">JEL423</strain>
    </source>
</reference>
<dbReference type="Pfam" id="PF00566">
    <property type="entry name" value="RabGAP-TBC"/>
    <property type="match status" value="1"/>
</dbReference>
<dbReference type="EMBL" id="DS022302">
    <property type="protein sequence ID" value="OAJ39005.1"/>
    <property type="molecule type" value="Genomic_DNA"/>
</dbReference>
<evidence type="ECO:0000256" key="2">
    <source>
        <dbReference type="SAM" id="Phobius"/>
    </source>
</evidence>
<feature type="transmembrane region" description="Helical" evidence="2">
    <location>
        <begin position="271"/>
        <end position="288"/>
    </location>
</feature>
<keyword evidence="2" id="KW-0812">Transmembrane</keyword>
<dbReference type="Gene3D" id="1.10.472.80">
    <property type="entry name" value="Ypt/Rab-GAP domain of gyp1p, domain 3"/>
    <property type="match status" value="1"/>
</dbReference>
<sequence length="501" mass="56734">MTHSTAHKNSSQNCAISTAIVTRDLAALRKIAVSPGGFRSRKARIQSWHVLLGLDRPDSSLAANDSVDGSPAKTCNKKILPHVHPSYTDTKTDLVNAVSLDTQRQVALDTARSFVQFTTTTKPIKQQPLDESIPRSSLDSANDGQVIAPTQTKSISYWSQATVDRNRAAIKDVILRVLQEYPCLNYYQGYHDIASVIHMLYKSRPQSSKVLSRMTILHLLDFMEPTMTTSTTYTFLIHLLLKKIDHDLYIALKPCGDVGTTRQRSNSSSHIVGMYALSWIITAFTHDLDRVDAALRVMDGLVAYGTCFLVYIAAAFLHFGRNDIIGKFGSNHHHYDMHQADDDEVMPRLHTYLTSGVVNSEMVDHVLVDAGKMLKATPIADLIHQHKQSSSIETLTHLHDACGFRFDQHMQMYLTDKQHSDLHLQAIFCDVCAIEEFKARCKRLAVMARRKKQWNATRRWVMRRRYPIGMTVASILVVAMAVVIQYWKPSILPRLHLRWLW</sequence>